<feature type="region of interest" description="N-terminal hotdog fold" evidence="6">
    <location>
        <begin position="455"/>
        <end position="570"/>
    </location>
</feature>
<feature type="domain" description="PKS/mFAS DH" evidence="9">
    <location>
        <begin position="455"/>
        <end position="719"/>
    </location>
</feature>
<dbReference type="InterPro" id="IPR020843">
    <property type="entry name" value="ER"/>
</dbReference>
<dbReference type="CDD" id="cd05195">
    <property type="entry name" value="enoyl_red"/>
    <property type="match status" value="1"/>
</dbReference>
<keyword evidence="11" id="KW-1185">Reference proteome</keyword>
<keyword evidence="2" id="KW-0597">Phosphoprotein</keyword>
<dbReference type="Gene3D" id="1.10.1200.10">
    <property type="entry name" value="ACP-like"/>
    <property type="match status" value="1"/>
</dbReference>
<dbReference type="SMART" id="SM00826">
    <property type="entry name" value="PKS_DH"/>
    <property type="match status" value="1"/>
</dbReference>
<evidence type="ECO:0000256" key="1">
    <source>
        <dbReference type="ARBA" id="ARBA00022450"/>
    </source>
</evidence>
<dbReference type="PROSITE" id="PS50075">
    <property type="entry name" value="CARRIER"/>
    <property type="match status" value="1"/>
</dbReference>
<keyword evidence="1" id="KW-0596">Phosphopantetheine</keyword>
<dbReference type="Pfam" id="PF21089">
    <property type="entry name" value="PKS_DH_N"/>
    <property type="match status" value="1"/>
</dbReference>
<dbReference type="InterPro" id="IPR049551">
    <property type="entry name" value="PKS_DH_C"/>
</dbReference>
<dbReference type="InterPro" id="IPR006162">
    <property type="entry name" value="Ppantetheine_attach_site"/>
</dbReference>
<dbReference type="PROSITE" id="PS00606">
    <property type="entry name" value="KS3_1"/>
    <property type="match status" value="1"/>
</dbReference>
<dbReference type="InterPro" id="IPR020841">
    <property type="entry name" value="PKS_Beta-ketoAc_synthase_dom"/>
</dbReference>
<keyword evidence="4" id="KW-0677">Repeat</keyword>
<dbReference type="SUPFAM" id="SSF51735">
    <property type="entry name" value="NAD(P)-binding Rossmann-fold domains"/>
    <property type="match status" value="3"/>
</dbReference>
<organism evidence="10 11">
    <name type="scientific">Actinokineospora cianjurensis</name>
    <dbReference type="NCBI Taxonomy" id="585224"/>
    <lineage>
        <taxon>Bacteria</taxon>
        <taxon>Bacillati</taxon>
        <taxon>Actinomycetota</taxon>
        <taxon>Actinomycetes</taxon>
        <taxon>Pseudonocardiales</taxon>
        <taxon>Pseudonocardiaceae</taxon>
        <taxon>Actinokineospora</taxon>
    </lineage>
</organism>
<dbReference type="SMART" id="SM01294">
    <property type="entry name" value="PKS_PP_betabranch"/>
    <property type="match status" value="1"/>
</dbReference>
<dbReference type="Pfam" id="PF00109">
    <property type="entry name" value="ketoacyl-synt"/>
    <property type="match status" value="1"/>
</dbReference>
<dbReference type="InterPro" id="IPR014030">
    <property type="entry name" value="Ketoacyl_synth_N"/>
</dbReference>
<dbReference type="InterPro" id="IPR020807">
    <property type="entry name" value="PKS_DH"/>
</dbReference>
<dbReference type="InterPro" id="IPR013154">
    <property type="entry name" value="ADH-like_N"/>
</dbReference>
<keyword evidence="3" id="KW-0808">Transferase</keyword>
<dbReference type="GO" id="GO:0004315">
    <property type="term" value="F:3-oxoacyl-[acyl-carrier-protein] synthase activity"/>
    <property type="evidence" value="ECO:0007669"/>
    <property type="project" value="InterPro"/>
</dbReference>
<dbReference type="GO" id="GO:0006633">
    <property type="term" value="P:fatty acid biosynthetic process"/>
    <property type="evidence" value="ECO:0007669"/>
    <property type="project" value="InterPro"/>
</dbReference>
<feature type="domain" description="Carrier" evidence="7">
    <location>
        <begin position="1424"/>
        <end position="1502"/>
    </location>
</feature>
<dbReference type="InterPro" id="IPR057326">
    <property type="entry name" value="KR_dom"/>
</dbReference>
<dbReference type="SUPFAM" id="SSF53901">
    <property type="entry name" value="Thiolase-like"/>
    <property type="match status" value="1"/>
</dbReference>
<dbReference type="InterPro" id="IPR020806">
    <property type="entry name" value="PKS_PP-bd"/>
</dbReference>
<dbReference type="PANTHER" id="PTHR43775">
    <property type="entry name" value="FATTY ACID SYNTHASE"/>
    <property type="match status" value="1"/>
</dbReference>
<evidence type="ECO:0000256" key="2">
    <source>
        <dbReference type="ARBA" id="ARBA00022553"/>
    </source>
</evidence>
<dbReference type="InterPro" id="IPR018201">
    <property type="entry name" value="Ketoacyl_synth_AS"/>
</dbReference>
<dbReference type="Proteomes" id="UP000282454">
    <property type="component" value="Unassembled WGS sequence"/>
</dbReference>
<dbReference type="FunFam" id="3.40.47.10:FF:000019">
    <property type="entry name" value="Polyketide synthase type I"/>
    <property type="match status" value="1"/>
</dbReference>
<evidence type="ECO:0000259" key="9">
    <source>
        <dbReference type="PROSITE" id="PS52019"/>
    </source>
</evidence>
<evidence type="ECO:0000313" key="11">
    <source>
        <dbReference type="Proteomes" id="UP000282454"/>
    </source>
</evidence>
<proteinExistence type="predicted"/>
<dbReference type="SUPFAM" id="SSF47336">
    <property type="entry name" value="ACP-like"/>
    <property type="match status" value="1"/>
</dbReference>
<dbReference type="InterPro" id="IPR011032">
    <property type="entry name" value="GroES-like_sf"/>
</dbReference>
<dbReference type="Gene3D" id="3.90.180.10">
    <property type="entry name" value="Medium-chain alcohol dehydrogenases, catalytic domain"/>
    <property type="match status" value="1"/>
</dbReference>
<dbReference type="InterPro" id="IPR013968">
    <property type="entry name" value="PKS_KR"/>
</dbReference>
<dbReference type="GO" id="GO:0016491">
    <property type="term" value="F:oxidoreductase activity"/>
    <property type="evidence" value="ECO:0007669"/>
    <property type="project" value="InterPro"/>
</dbReference>
<feature type="active site" description="Proton acceptor; for dehydratase activity" evidence="6">
    <location>
        <position position="486"/>
    </location>
</feature>
<dbReference type="EMBL" id="RCDD01000002">
    <property type="protein sequence ID" value="RLK58672.1"/>
    <property type="molecule type" value="Genomic_DNA"/>
</dbReference>
<dbReference type="Pfam" id="PF08240">
    <property type="entry name" value="ADH_N"/>
    <property type="match status" value="1"/>
</dbReference>
<dbReference type="Pfam" id="PF00550">
    <property type="entry name" value="PP-binding"/>
    <property type="match status" value="1"/>
</dbReference>
<dbReference type="InterPro" id="IPR049900">
    <property type="entry name" value="PKS_mFAS_DH"/>
</dbReference>
<name>A0A421B2P4_9PSEU</name>
<dbReference type="InterPro" id="IPR049552">
    <property type="entry name" value="PKS_DH_N"/>
</dbReference>
<dbReference type="InterPro" id="IPR036736">
    <property type="entry name" value="ACP-like_sf"/>
</dbReference>
<dbReference type="InterPro" id="IPR050091">
    <property type="entry name" value="PKS_NRPS_Biosynth_Enz"/>
</dbReference>
<dbReference type="Gene3D" id="3.40.50.11460">
    <property type="match status" value="1"/>
</dbReference>
<evidence type="ECO:0000313" key="10">
    <source>
        <dbReference type="EMBL" id="RLK58672.1"/>
    </source>
</evidence>
<dbReference type="PROSITE" id="PS00012">
    <property type="entry name" value="PHOSPHOPANTETHEINE"/>
    <property type="match status" value="1"/>
</dbReference>
<dbReference type="Pfam" id="PF08659">
    <property type="entry name" value="KR"/>
    <property type="match status" value="1"/>
</dbReference>
<dbReference type="InterPro" id="IPR016039">
    <property type="entry name" value="Thiolase-like"/>
</dbReference>
<dbReference type="PANTHER" id="PTHR43775:SF51">
    <property type="entry name" value="INACTIVE PHENOLPHTHIOCEROL SYNTHESIS POLYKETIDE SYNTHASE TYPE I PKS1-RELATED"/>
    <property type="match status" value="1"/>
</dbReference>
<dbReference type="InterPro" id="IPR009081">
    <property type="entry name" value="PP-bd_ACP"/>
</dbReference>
<evidence type="ECO:0000256" key="4">
    <source>
        <dbReference type="ARBA" id="ARBA00022737"/>
    </source>
</evidence>
<dbReference type="FunFam" id="1.10.1200.10:FF:000007">
    <property type="entry name" value="Probable polyketide synthase pks17"/>
    <property type="match status" value="1"/>
</dbReference>
<comment type="caution">
    <text evidence="10">The sequence shown here is derived from an EMBL/GenBank/DDBJ whole genome shotgun (WGS) entry which is preliminary data.</text>
</comment>
<feature type="active site" description="Proton donor; for dehydratase activity" evidence="6">
    <location>
        <position position="646"/>
    </location>
</feature>
<dbReference type="PROSITE" id="PS52019">
    <property type="entry name" value="PKS_MFAS_DH"/>
    <property type="match status" value="1"/>
</dbReference>
<evidence type="ECO:0000256" key="3">
    <source>
        <dbReference type="ARBA" id="ARBA00022679"/>
    </source>
</evidence>
<dbReference type="Pfam" id="PF16197">
    <property type="entry name" value="KAsynt_C_assoc"/>
    <property type="match status" value="1"/>
</dbReference>
<dbReference type="InterPro" id="IPR042104">
    <property type="entry name" value="PKS_dehydratase_sf"/>
</dbReference>
<protein>
    <submittedName>
        <fullName evidence="10">Alcohol dehydrogenase-like protein</fullName>
    </submittedName>
</protein>
<dbReference type="PROSITE" id="PS52004">
    <property type="entry name" value="KS3_2"/>
    <property type="match status" value="1"/>
</dbReference>
<dbReference type="Pfam" id="PF13602">
    <property type="entry name" value="ADH_zinc_N_2"/>
    <property type="match status" value="1"/>
</dbReference>
<dbReference type="Gene3D" id="3.40.47.10">
    <property type="match status" value="1"/>
</dbReference>
<dbReference type="GO" id="GO:0004312">
    <property type="term" value="F:fatty acid synthase activity"/>
    <property type="evidence" value="ECO:0007669"/>
    <property type="project" value="TreeGrafter"/>
</dbReference>
<dbReference type="SMART" id="SM00829">
    <property type="entry name" value="PKS_ER"/>
    <property type="match status" value="1"/>
</dbReference>
<feature type="region of interest" description="C-terminal hotdog fold" evidence="6">
    <location>
        <begin position="583"/>
        <end position="719"/>
    </location>
</feature>
<evidence type="ECO:0000259" key="7">
    <source>
        <dbReference type="PROSITE" id="PS50075"/>
    </source>
</evidence>
<dbReference type="SMART" id="SM00823">
    <property type="entry name" value="PKS_PP"/>
    <property type="match status" value="1"/>
</dbReference>
<dbReference type="SMART" id="SM00825">
    <property type="entry name" value="PKS_KS"/>
    <property type="match status" value="1"/>
</dbReference>
<evidence type="ECO:0000259" key="8">
    <source>
        <dbReference type="PROSITE" id="PS52004"/>
    </source>
</evidence>
<dbReference type="CDD" id="cd08956">
    <property type="entry name" value="KR_3_FAS_SDR_x"/>
    <property type="match status" value="1"/>
</dbReference>
<reference evidence="10 11" key="1">
    <citation type="submission" date="2018-10" db="EMBL/GenBank/DDBJ databases">
        <title>Genomic Encyclopedia of Archaeal and Bacterial Type Strains, Phase II (KMG-II): from individual species to whole genera.</title>
        <authorList>
            <person name="Goeker M."/>
        </authorList>
    </citation>
    <scope>NUCLEOTIDE SEQUENCE [LARGE SCALE GENOMIC DNA]</scope>
    <source>
        <strain evidence="10 11">DSM 45657</strain>
    </source>
</reference>
<dbReference type="GO" id="GO:0031177">
    <property type="term" value="F:phosphopantetheine binding"/>
    <property type="evidence" value="ECO:0007669"/>
    <property type="project" value="InterPro"/>
</dbReference>
<evidence type="ECO:0000256" key="5">
    <source>
        <dbReference type="ARBA" id="ARBA00023268"/>
    </source>
</evidence>
<accession>A0A421B2P4</accession>
<evidence type="ECO:0000256" key="6">
    <source>
        <dbReference type="PROSITE-ProRule" id="PRU01363"/>
    </source>
</evidence>
<gene>
    <name evidence="10" type="ORF">CLV68_3144</name>
</gene>
<feature type="domain" description="Ketosynthase family 3 (KS3)" evidence="8">
    <location>
        <begin position="7"/>
        <end position="431"/>
    </location>
</feature>
<dbReference type="Pfam" id="PF14765">
    <property type="entry name" value="PS-DH"/>
    <property type="match status" value="1"/>
</dbReference>
<dbReference type="InterPro" id="IPR032821">
    <property type="entry name" value="PKS_assoc"/>
</dbReference>
<dbReference type="InterPro" id="IPR014031">
    <property type="entry name" value="Ketoacyl_synth_C"/>
</dbReference>
<dbReference type="SUPFAM" id="SSF50129">
    <property type="entry name" value="GroES-like"/>
    <property type="match status" value="1"/>
</dbReference>
<dbReference type="Gene3D" id="3.40.50.720">
    <property type="entry name" value="NAD(P)-binding Rossmann-like Domain"/>
    <property type="match status" value="1"/>
</dbReference>
<dbReference type="Pfam" id="PF02801">
    <property type="entry name" value="Ketoacyl-synt_C"/>
    <property type="match status" value="1"/>
</dbReference>
<dbReference type="InterPro" id="IPR036291">
    <property type="entry name" value="NAD(P)-bd_dom_sf"/>
</dbReference>
<dbReference type="Gene3D" id="3.10.129.110">
    <property type="entry name" value="Polyketide synthase dehydratase"/>
    <property type="match status" value="1"/>
</dbReference>
<dbReference type="CDD" id="cd00833">
    <property type="entry name" value="PKS"/>
    <property type="match status" value="1"/>
</dbReference>
<keyword evidence="5" id="KW-0511">Multifunctional enzyme</keyword>
<sequence length="1553" mass="160784">MDYGTRFDPVAVIGIGCRYPGGISSATDLWTAVVAGADGIGPFPADRGWDLAGLHDPRPRRPGKTYTREAGFLHDLPLFDADLFGINPREALAMEPQQRLLLEVTRSALAHAGIDAMSLSGSETGVFAGVAYQDYGMPLHLSPPAVSGRRITGGAASVLSGRVAHVLDLAGPAITVDTACSSSLVALHLACQSLRTGESELALACGVSAMCTPGAIVDFAQLRGLAPDGRCKAFDSRADGTVWAEGAGVLVLRRLTDARARGERVLAVVRGSAVNSDGATEGLRTPSGPAQERVIGRALAAAGLTPDEVDLVEAHGTGTPVGDRIEGRAVVSAYGRDRTAPLWLGSVKSNIGHSGAAAGAAGVIKVVAAMAHGVLPRTLHVSAVCDGVDWSAGRVEVLRENVPWPDRGRPRRAGVSAFGISGTNAHVLLEQGDASWPAEPSIPPGRRTRYWLPDHAPLSTGTHPLVTGDGAEFTAALDAHPWLAEHRVAGIAILPAAALVECALRVGRHTGHPVVAELVLHRPIAVGDQVRLTAGRPVGGARELRVESQDDSSQWSLRATGVLRADEEEPGESPWATAWPPRGRSIDLGELYRALEDRGYHHGPAFRALRRAWRGADGCLYAETSADETPVHRTDTDFCVHPALLDAALHVLGDSDLHGGLPHTFADVRCPLPGARALRVRITPRSDAAVAVEAADSGGRTVLVIGSLGLRPVDNGVAGLFRPGWTPAVPLTAPGRVAALGGSAWVGGPTHQDLAALARAVDAGDPVPDLVLVGCHGSTATTAVLRALESIRSWLADPRWRSSTLVVVTGRDDLAGAAVAGLVRSARAEHPGRFALVQRDGPLDVPVVAAAAVGESRSSGDTVLVPTTRPHTAGGFTLPDGPWRLAPGVLGSVDDVAPRPVERPAPGPGQVEVLVRAAGINFRDVLLALGEYPGPGLLGAEAAGVVSRIGQGVSGYAPGDRVFGLVPGAFGGHAVTDRRLLAPMPRGWSFATAASVPVAYLTARHGLFDLGGLRAGETVVVHAAAGGVGSAAVRLALRAGARVLATAAPDKHGFVRSLGVDAVASSRDTGFADRFRGADLVFNSLTGPLLDASLDLLAPGGRLIDLGKLDVRDPERVAAERGVTYRAFDLLDSAGPDRIAEMLADAALLDPLPPRVWDIREIAEPLRRMRAGAHTGRLVVSLPGSRPGTWLITGGLGALGRVLARHLVRAHGVRHLVLLGRHAREDDPLVGELRADGAESVLVRACDVADRAALATVLDDIDTAHPLVGVVHAAGVRADGVVDSLTDEQVERVLRPKVTGAWNLHELTGDLDRFVLFSSAAGVLGAAGQGNYAAANAYLDALARHRAALGLPATALAWGVWERRGAMTADLGAADLARIARSGVLPLSTVDALALFDLALGDPAPVLVPLRRGTDPGPVVEPPSAPHGVLALVCREVATVLGHRDAGAVDPTRPFRELGFDSLAAVELRNRLGAATGRALPPTLVFDHPSPAALACHLDVPAGVEVAGTGSAGTRVTMPGVDPVGPDAVRAGSVGVGSVVEADITSGWDYPVP</sequence>
<dbReference type="SMART" id="SM00822">
    <property type="entry name" value="PKS_KR"/>
    <property type="match status" value="1"/>
</dbReference>